<protein>
    <submittedName>
        <fullName evidence="1">Uncharacterized protein</fullName>
    </submittedName>
</protein>
<organism evidence="1 2">
    <name type="scientific">Xylaria curta</name>
    <dbReference type="NCBI Taxonomy" id="42375"/>
    <lineage>
        <taxon>Eukaryota</taxon>
        <taxon>Fungi</taxon>
        <taxon>Dikarya</taxon>
        <taxon>Ascomycota</taxon>
        <taxon>Pezizomycotina</taxon>
        <taxon>Sordariomycetes</taxon>
        <taxon>Xylariomycetidae</taxon>
        <taxon>Xylariales</taxon>
        <taxon>Xylariaceae</taxon>
        <taxon>Xylaria</taxon>
    </lineage>
</organism>
<evidence type="ECO:0000313" key="2">
    <source>
        <dbReference type="Proteomes" id="UP001143856"/>
    </source>
</evidence>
<dbReference type="EMBL" id="JAPDGR010002510">
    <property type="protein sequence ID" value="KAJ2975445.1"/>
    <property type="molecule type" value="Genomic_DNA"/>
</dbReference>
<reference evidence="1" key="1">
    <citation type="submission" date="2022-10" db="EMBL/GenBank/DDBJ databases">
        <title>Genome Sequence of Xylaria curta.</title>
        <authorList>
            <person name="Buettner E."/>
        </authorList>
    </citation>
    <scope>NUCLEOTIDE SEQUENCE</scope>
    <source>
        <strain evidence="1">Babe10</strain>
    </source>
</reference>
<keyword evidence="2" id="KW-1185">Reference proteome</keyword>
<name>A0ACC1N8Y7_9PEZI</name>
<sequence length="405" mass="44885">MTANVNAVGLGGGTHASTISSPISPRSPNAIPPRTSSTGYMTPTPPARSVLRPVPESNWLAQSSHTPRKTPSTSLHSQHHLHSMATSDPPDPARYATEDFDYTARQTWTAAKDKAVTAPYDYLARQPGKDIRTRLINAFNVWLEVPKEALDIIAKVVAMLHTASLLVDDVEDDSLLRRGLPVANRIYGTAQTINSANYIYFCALQELQKLGNPGAVAIFSEELVNLHRGQGMDLFWRDNLECPTEDNYLEMVGNKTGGLFRLAIKLMQAESKSTVDCVPLVNILGIIFQIQDDYRNLASPVYGENKGFCEDLTEGKLSFLIIHSIRADPSDLQLRNILKQKTTNDDIKRYAVQYMQSTGSFEYTKKVLDVLIERARRTADELDGDARKSVGIHKILDMLAAEAKK</sequence>
<gene>
    <name evidence="1" type="ORF">NUW58_g8354</name>
</gene>
<evidence type="ECO:0000313" key="1">
    <source>
        <dbReference type="EMBL" id="KAJ2975445.1"/>
    </source>
</evidence>
<accession>A0ACC1N8Y7</accession>
<proteinExistence type="predicted"/>
<dbReference type="Proteomes" id="UP001143856">
    <property type="component" value="Unassembled WGS sequence"/>
</dbReference>
<comment type="caution">
    <text evidence="1">The sequence shown here is derived from an EMBL/GenBank/DDBJ whole genome shotgun (WGS) entry which is preliminary data.</text>
</comment>